<gene>
    <name evidence="1" type="ORF">AVENLUH5627_02693</name>
</gene>
<sequence length="48" mass="5795">MKTKDFTQPEYSNPIMDMWEFFEENPHYRLLKYEAVKGGVRGYYVVVS</sequence>
<dbReference type="EMBL" id="JRUE01000212">
    <property type="protein sequence ID" value="KXZ65963.1"/>
    <property type="molecule type" value="Genomic_DNA"/>
</dbReference>
<dbReference type="AlphaFoldDB" id="A0A150HLE6"/>
<accession>A0A150HLE6</accession>
<evidence type="ECO:0000313" key="2">
    <source>
        <dbReference type="Proteomes" id="UP000075680"/>
    </source>
</evidence>
<dbReference type="RefSeq" id="WP_171254362.1">
    <property type="nucleotide sequence ID" value="NZ_JRUE01000212.1"/>
</dbReference>
<reference evidence="1 2" key="1">
    <citation type="journal article" date="2016" name="Sci. Rep.">
        <title>Genomic and phenotypic characterization of the species Acinetobacter venetianus.</title>
        <authorList>
            <person name="Fondi M."/>
            <person name="Maida I."/>
            <person name="Perrin E."/>
            <person name="Orlandini V."/>
            <person name="La Torre L."/>
            <person name="Bosi E."/>
            <person name="Negroni A."/>
            <person name="Zanaroli G."/>
            <person name="Fava F."/>
            <person name="Decorosi F."/>
            <person name="Giovannetti L."/>
            <person name="Viti C."/>
            <person name="Vaneechoutte M."/>
            <person name="Dijkshoorn L."/>
            <person name="Fani R."/>
        </authorList>
    </citation>
    <scope>NUCLEOTIDE SEQUENCE [LARGE SCALE GENOMIC DNA]</scope>
    <source>
        <strain evidence="1 2">LUH5627</strain>
    </source>
</reference>
<name>A0A150HLE6_9GAMM</name>
<organism evidence="1 2">
    <name type="scientific">Acinetobacter venetianus</name>
    <dbReference type="NCBI Taxonomy" id="52133"/>
    <lineage>
        <taxon>Bacteria</taxon>
        <taxon>Pseudomonadati</taxon>
        <taxon>Pseudomonadota</taxon>
        <taxon>Gammaproteobacteria</taxon>
        <taxon>Moraxellales</taxon>
        <taxon>Moraxellaceae</taxon>
        <taxon>Acinetobacter</taxon>
    </lineage>
</organism>
<dbReference type="Proteomes" id="UP000075680">
    <property type="component" value="Unassembled WGS sequence"/>
</dbReference>
<dbReference type="PATRIC" id="fig|52133.18.peg.2766"/>
<evidence type="ECO:0000313" key="1">
    <source>
        <dbReference type="EMBL" id="KXZ65963.1"/>
    </source>
</evidence>
<proteinExistence type="predicted"/>
<protein>
    <submittedName>
        <fullName evidence="1">Uncharacterized protein</fullName>
    </submittedName>
</protein>
<comment type="caution">
    <text evidence="1">The sequence shown here is derived from an EMBL/GenBank/DDBJ whole genome shotgun (WGS) entry which is preliminary data.</text>
</comment>